<comment type="caution">
    <text evidence="3">The sequence shown here is derived from an EMBL/GenBank/DDBJ whole genome shotgun (WGS) entry which is preliminary data.</text>
</comment>
<dbReference type="InterPro" id="IPR011010">
    <property type="entry name" value="DNA_brk_join_enz"/>
</dbReference>
<reference evidence="3 4" key="1">
    <citation type="submission" date="2024-02" db="EMBL/GenBank/DDBJ databases">
        <authorList>
            <person name="Chen Y."/>
            <person name="Shah S."/>
            <person name="Dougan E. K."/>
            <person name="Thang M."/>
            <person name="Chan C."/>
        </authorList>
    </citation>
    <scope>NUCLEOTIDE SEQUENCE [LARGE SCALE GENOMIC DNA]</scope>
</reference>
<dbReference type="Proteomes" id="UP001642464">
    <property type="component" value="Unassembled WGS sequence"/>
</dbReference>
<dbReference type="EMBL" id="CAXAMM010020010">
    <property type="protein sequence ID" value="CAK9047072.1"/>
    <property type="molecule type" value="Genomic_DNA"/>
</dbReference>
<dbReference type="Gene3D" id="1.10.1220.10">
    <property type="entry name" value="Met repressor-like"/>
    <property type="match status" value="1"/>
</dbReference>
<protein>
    <recommendedName>
        <fullName evidence="2">Core-binding (CB) domain-containing protein</fullName>
    </recommendedName>
</protein>
<name>A0ABP0M8L0_9DINO</name>
<dbReference type="InterPro" id="IPR002145">
    <property type="entry name" value="CopG"/>
</dbReference>
<dbReference type="SUPFAM" id="SSF56349">
    <property type="entry name" value="DNA breaking-rejoining enzymes"/>
    <property type="match status" value="1"/>
</dbReference>
<dbReference type="InterPro" id="IPR010998">
    <property type="entry name" value="Integrase_recombinase_N"/>
</dbReference>
<sequence length="301" mass="34786">MARAQVSIKMEQETLERLDAIAGEFEMTRTAFIEKAVEEALEDKERWLAEVRKAGPVERAVQDLILARPEIFVAIAKLIGDELPADIKDSAGKMRRIKDKASRYYTAEHRFAGDHKPKRKALRVTRKDVAVKLGWEWVRQEEARRGGIAEADYRQAELPPLVNDYLVSLRRGQNRTVEHVRKSRQRLERIFNDLKWRQICDASPAGLRKWLEGYEGSAKTANHYRQAVVAFFNWLERDGLLDENPIARVRPLRGAAKRTEEKSVFSFGEVERLIAVDPARSLVYAMLFYTGLRQAELQRLR</sequence>
<organism evidence="3 4">
    <name type="scientific">Durusdinium trenchii</name>
    <dbReference type="NCBI Taxonomy" id="1381693"/>
    <lineage>
        <taxon>Eukaryota</taxon>
        <taxon>Sar</taxon>
        <taxon>Alveolata</taxon>
        <taxon>Dinophyceae</taxon>
        <taxon>Suessiales</taxon>
        <taxon>Symbiodiniaceae</taxon>
        <taxon>Durusdinium</taxon>
    </lineage>
</organism>
<dbReference type="InterPro" id="IPR013321">
    <property type="entry name" value="Arc_rbn_hlx_hlx"/>
</dbReference>
<feature type="non-terminal residue" evidence="3">
    <location>
        <position position="301"/>
    </location>
</feature>
<keyword evidence="4" id="KW-1185">Reference proteome</keyword>
<feature type="domain" description="Core-binding (CB)" evidence="2">
    <location>
        <begin position="156"/>
        <end position="236"/>
    </location>
</feature>
<dbReference type="InterPro" id="IPR010985">
    <property type="entry name" value="Ribbon_hlx_hlx"/>
</dbReference>
<dbReference type="InterPro" id="IPR044068">
    <property type="entry name" value="CB"/>
</dbReference>
<evidence type="ECO:0000313" key="3">
    <source>
        <dbReference type="EMBL" id="CAK9047072.1"/>
    </source>
</evidence>
<gene>
    <name evidence="3" type="ORF">SCF082_LOCUS26433</name>
</gene>
<dbReference type="Gene3D" id="1.10.150.130">
    <property type="match status" value="1"/>
</dbReference>
<evidence type="ECO:0000256" key="1">
    <source>
        <dbReference type="ARBA" id="ARBA00023125"/>
    </source>
</evidence>
<dbReference type="Pfam" id="PF01402">
    <property type="entry name" value="RHH_1"/>
    <property type="match status" value="1"/>
</dbReference>
<evidence type="ECO:0000313" key="4">
    <source>
        <dbReference type="Proteomes" id="UP001642464"/>
    </source>
</evidence>
<keyword evidence="1" id="KW-0238">DNA-binding</keyword>
<dbReference type="PROSITE" id="PS51900">
    <property type="entry name" value="CB"/>
    <property type="match status" value="1"/>
</dbReference>
<proteinExistence type="predicted"/>
<dbReference type="SUPFAM" id="SSF47598">
    <property type="entry name" value="Ribbon-helix-helix"/>
    <property type="match status" value="1"/>
</dbReference>
<accession>A0ABP0M8L0</accession>
<evidence type="ECO:0000259" key="2">
    <source>
        <dbReference type="PROSITE" id="PS51900"/>
    </source>
</evidence>